<name>A0A1V8M9T2_9GAMM</name>
<dbReference type="RefSeq" id="WP_080522658.1">
    <property type="nucleotide sequence ID" value="NZ_LPUF01000001.1"/>
</dbReference>
<feature type="coiled-coil region" evidence="1">
    <location>
        <begin position="18"/>
        <end position="55"/>
    </location>
</feature>
<comment type="caution">
    <text evidence="2">The sequence shown here is derived from an EMBL/GenBank/DDBJ whole genome shotgun (WGS) entry which is preliminary data.</text>
</comment>
<sequence>MGKKKLLHKLQDFFNADQREKEKRFEDIKKILKQLKDKERKIAQKLADCDDAEKAAELQQELDIIYAQRSKGVKIIKDMNNKP</sequence>
<dbReference type="STRING" id="1420851.AU255_09415"/>
<dbReference type="Proteomes" id="UP000191980">
    <property type="component" value="Unassembled WGS sequence"/>
</dbReference>
<dbReference type="AlphaFoldDB" id="A0A1V8M9T2"/>
<dbReference type="EMBL" id="LPUF01000001">
    <property type="protein sequence ID" value="OQK18053.1"/>
    <property type="molecule type" value="Genomic_DNA"/>
</dbReference>
<keyword evidence="1" id="KW-0175">Coiled coil</keyword>
<evidence type="ECO:0000256" key="1">
    <source>
        <dbReference type="SAM" id="Coils"/>
    </source>
</evidence>
<proteinExistence type="predicted"/>
<evidence type="ECO:0000313" key="2">
    <source>
        <dbReference type="EMBL" id="OQK18053.1"/>
    </source>
</evidence>
<dbReference type="OrthoDB" id="5574109at2"/>
<reference evidence="2 3" key="1">
    <citation type="submission" date="2015-12" db="EMBL/GenBank/DDBJ databases">
        <authorList>
            <person name="Shamseldin A."/>
            <person name="Moawad H."/>
            <person name="Abd El-Rahim W.M."/>
            <person name="Sadowsky M.J."/>
        </authorList>
    </citation>
    <scope>NUCLEOTIDE SEQUENCE [LARGE SCALE GENOMIC DNA]</scope>
    <source>
        <strain evidence="2 3">WF1</strain>
    </source>
</reference>
<keyword evidence="3" id="KW-1185">Reference proteome</keyword>
<evidence type="ECO:0000313" key="3">
    <source>
        <dbReference type="Proteomes" id="UP000191980"/>
    </source>
</evidence>
<gene>
    <name evidence="2" type="ORF">AU255_09415</name>
</gene>
<protein>
    <submittedName>
        <fullName evidence="2">Uncharacterized protein</fullName>
    </submittedName>
</protein>
<accession>A0A1V8M9T2</accession>
<organism evidence="2 3">
    <name type="scientific">Methyloprofundus sedimenti</name>
    <dbReference type="NCBI Taxonomy" id="1420851"/>
    <lineage>
        <taxon>Bacteria</taxon>
        <taxon>Pseudomonadati</taxon>
        <taxon>Pseudomonadota</taxon>
        <taxon>Gammaproteobacteria</taxon>
        <taxon>Methylococcales</taxon>
        <taxon>Methylococcaceae</taxon>
        <taxon>Methyloprofundus</taxon>
    </lineage>
</organism>